<dbReference type="Pfam" id="PF06468">
    <property type="entry name" value="Spond_N"/>
    <property type="match status" value="1"/>
</dbReference>
<dbReference type="HOGENOM" id="CLU_181727_0_0_1"/>
<gene>
    <name evidence="1" type="ORF">YQE_00819</name>
</gene>
<reference evidence="1" key="1">
    <citation type="journal article" date="2013" name="Genome Biol.">
        <title>Draft genome of the mountain pine beetle, Dendroctonus ponderosae Hopkins, a major forest pest.</title>
        <authorList>
            <person name="Keeling C.I."/>
            <person name="Yuen M.M."/>
            <person name="Liao N.Y."/>
            <person name="Docking T.R."/>
            <person name="Chan S.K."/>
            <person name="Taylor G.A."/>
            <person name="Palmquist D.L."/>
            <person name="Jackman S.D."/>
            <person name="Nguyen A."/>
            <person name="Li M."/>
            <person name="Henderson H."/>
            <person name="Janes J.K."/>
            <person name="Zhao Y."/>
            <person name="Pandoh P."/>
            <person name="Moore R."/>
            <person name="Sperling F.A."/>
            <person name="Huber D.P."/>
            <person name="Birol I."/>
            <person name="Jones S.J."/>
            <person name="Bohlmann J."/>
        </authorList>
    </citation>
    <scope>NUCLEOTIDE SEQUENCE</scope>
</reference>
<feature type="non-terminal residue" evidence="1">
    <location>
        <position position="1"/>
    </location>
</feature>
<name>N6TXJ8_DENPD</name>
<dbReference type="InterPro" id="IPR038678">
    <property type="entry name" value="Spondin_N_sf"/>
</dbReference>
<protein>
    <submittedName>
        <fullName evidence="1">Uncharacterized protein</fullName>
    </submittedName>
</protein>
<proteinExistence type="predicted"/>
<dbReference type="Gene3D" id="2.60.40.2130">
    <property type="entry name" value="F-spondin domain"/>
    <property type="match status" value="1"/>
</dbReference>
<dbReference type="EMBL" id="KB737986">
    <property type="protein sequence ID" value="ENN82813.1"/>
    <property type="molecule type" value="Genomic_DNA"/>
</dbReference>
<dbReference type="AlphaFoldDB" id="N6TXJ8"/>
<evidence type="ECO:0000313" key="1">
    <source>
        <dbReference type="EMBL" id="ENN82813.1"/>
    </source>
</evidence>
<dbReference type="OrthoDB" id="6090599at2759"/>
<organism evidence="1">
    <name type="scientific">Dendroctonus ponderosae</name>
    <name type="common">Mountain pine beetle</name>
    <dbReference type="NCBI Taxonomy" id="77166"/>
    <lineage>
        <taxon>Eukaryota</taxon>
        <taxon>Metazoa</taxon>
        <taxon>Ecdysozoa</taxon>
        <taxon>Arthropoda</taxon>
        <taxon>Hexapoda</taxon>
        <taxon>Insecta</taxon>
        <taxon>Pterygota</taxon>
        <taxon>Neoptera</taxon>
        <taxon>Endopterygota</taxon>
        <taxon>Coleoptera</taxon>
        <taxon>Polyphaga</taxon>
        <taxon>Cucujiformia</taxon>
        <taxon>Curculionidae</taxon>
        <taxon>Scolytinae</taxon>
        <taxon>Dendroctonus</taxon>
    </lineage>
</organism>
<sequence length="66" mass="7561">MTKVLLLCGALLGVVWGAATNQDPLESCQPDKLTVYKVVLHTFWSRETFPKHYPDWRPPASWSKVF</sequence>
<accession>N6TXJ8</accession>
<dbReference type="InterPro" id="IPR009465">
    <property type="entry name" value="Spondin_N"/>
</dbReference>
<feature type="non-terminal residue" evidence="1">
    <location>
        <position position="66"/>
    </location>
</feature>
<dbReference type="PROSITE" id="PS51020">
    <property type="entry name" value="SPONDIN"/>
    <property type="match status" value="1"/>
</dbReference>